<name>A0A5J6VGW4_9VIRU</name>
<organism evidence="2">
    <name type="scientific">Megaviridae environmental sample</name>
    <dbReference type="NCBI Taxonomy" id="1737588"/>
    <lineage>
        <taxon>Viruses</taxon>
        <taxon>Varidnaviria</taxon>
        <taxon>Bamfordvirae</taxon>
        <taxon>Nucleocytoviricota</taxon>
        <taxon>Megaviricetes</taxon>
        <taxon>Imitervirales</taxon>
        <taxon>Mimiviridae</taxon>
        <taxon>environmental samples</taxon>
    </lineage>
</organism>
<protein>
    <submittedName>
        <fullName evidence="2">Uncharacterized protein</fullName>
    </submittedName>
</protein>
<feature type="transmembrane region" description="Helical" evidence="1">
    <location>
        <begin position="52"/>
        <end position="71"/>
    </location>
</feature>
<keyword evidence="1" id="KW-0472">Membrane</keyword>
<reference evidence="2" key="1">
    <citation type="journal article" date="2019" name="Philos. Trans. R. Soc. Lond., B, Biol. Sci.">
        <title>Targeted metagenomic recovery of four divergent viruses reveals shared and distinctive characteristics of giant viruses of marine eukaryotes.</title>
        <authorList>
            <person name="Needham D.M."/>
            <person name="Poirier C."/>
            <person name="Hehenberger E."/>
            <person name="Jimenez V."/>
            <person name="Swalwell J.E."/>
            <person name="Santoro A.E."/>
            <person name="Worden A.Z."/>
        </authorList>
    </citation>
    <scope>NUCLEOTIDE SEQUENCE</scope>
    <source>
        <strain evidence="2">OPacV-662</strain>
    </source>
</reference>
<dbReference type="EMBL" id="MN448266">
    <property type="protein sequence ID" value="QFG73575.1"/>
    <property type="molecule type" value="Genomic_DNA"/>
</dbReference>
<proteinExistence type="predicted"/>
<keyword evidence="1" id="KW-0812">Transmembrane</keyword>
<sequence length="75" mass="8657">MTKFSDLAQNFIGRCIDEIQQTNNKDKINKLVIEPIIHEINLKLYPYLLTTLLLYAIILVLILGILVLIVYKSRA</sequence>
<accession>A0A5J6VGW4</accession>
<keyword evidence="1" id="KW-1133">Transmembrane helix</keyword>
<evidence type="ECO:0000256" key="1">
    <source>
        <dbReference type="SAM" id="Phobius"/>
    </source>
</evidence>
<evidence type="ECO:0000313" key="2">
    <source>
        <dbReference type="EMBL" id="QFG73575.1"/>
    </source>
</evidence>